<evidence type="ECO:0000259" key="1">
    <source>
        <dbReference type="Pfam" id="PF12697"/>
    </source>
</evidence>
<keyword evidence="5" id="KW-1185">Reference proteome</keyword>
<evidence type="ECO:0000313" key="5">
    <source>
        <dbReference type="Proteomes" id="UP000182276"/>
    </source>
</evidence>
<evidence type="ECO:0000313" key="4">
    <source>
        <dbReference type="Proteomes" id="UP000031271"/>
    </source>
</evidence>
<name>A0A8D4C682_9GAMM</name>
<dbReference type="Gene3D" id="3.40.50.1820">
    <property type="entry name" value="alpha/beta hydrolase"/>
    <property type="match status" value="1"/>
</dbReference>
<dbReference type="PANTHER" id="PTHR43194">
    <property type="entry name" value="HYDROLASE ALPHA/BETA FOLD FAMILY"/>
    <property type="match status" value="1"/>
</dbReference>
<dbReference type="Proteomes" id="UP000182276">
    <property type="component" value="Unassembled WGS sequence"/>
</dbReference>
<dbReference type="InterPro" id="IPR029058">
    <property type="entry name" value="AB_hydrolase_fold"/>
</dbReference>
<evidence type="ECO:0000313" key="2">
    <source>
        <dbReference type="EMBL" id="AJE15068.1"/>
    </source>
</evidence>
<dbReference type="GeneID" id="77259938"/>
<dbReference type="SUPFAM" id="SSF53474">
    <property type="entry name" value="alpha/beta-Hydrolases"/>
    <property type="match status" value="1"/>
</dbReference>
<proteinExistence type="predicted"/>
<reference evidence="2 4" key="3">
    <citation type="journal article" name="Genome Announc.">
        <title>Complete Genome Sequence of Pseudomonas balearica DSM 6083T.</title>
        <authorList>
            <person name="Bennasar-Figueras A."/>
            <person name="Salva-Serra F."/>
            <person name="Jaen-Luchoro D."/>
            <person name="Segui C."/>
            <person name="Aliaga F."/>
            <person name="Busquets A."/>
            <person name="Gomila M."/>
            <person name="Moore E.R."/>
            <person name="Lalucat J."/>
        </authorList>
    </citation>
    <scope>NUCLEOTIDE SEQUENCE [LARGE SCALE GENOMIC DNA]</scope>
    <source>
        <strain evidence="4">DSM 6083</strain>
        <strain evidence="2">DSM6083</strain>
    </source>
</reference>
<protein>
    <submittedName>
        <fullName evidence="2">Alpha/beta hydrolase</fullName>
    </submittedName>
    <submittedName>
        <fullName evidence="3">Pimeloyl-ACP methyl ester carboxylesterase</fullName>
    </submittedName>
</protein>
<reference evidence="4" key="1">
    <citation type="submission" date="2014-03" db="EMBL/GenBank/DDBJ databases">
        <title>Complete genome of Pseudomonas balearica DSM 6083T, a sewage water isolate from an enrichment with 2-methylnaphthalene.</title>
        <authorList>
            <person name="Salva-Serra F."/>
            <person name="Jaen-Luchoro D."/>
            <person name="Busquets A."/>
            <person name="Pena A."/>
            <person name="Gomila M."/>
            <person name="Bosch R."/>
            <person name="Nogales B."/>
            <person name="Garcia-Valdes E."/>
            <person name="Lalucat J."/>
            <person name="Bennasar A."/>
        </authorList>
    </citation>
    <scope>NUCLEOTIDE SEQUENCE [LARGE SCALE GENOMIC DNA]</scope>
    <source>
        <strain evidence="4">DSM 6083</strain>
    </source>
</reference>
<accession>A0A8D4C682</accession>
<gene>
    <name evidence="2" type="ORF">CL52_08400</name>
    <name evidence="3" type="ORF">SAMN05660875_103112</name>
</gene>
<dbReference type="Pfam" id="PF12697">
    <property type="entry name" value="Abhydrolase_6"/>
    <property type="match status" value="1"/>
</dbReference>
<dbReference type="InterPro" id="IPR000073">
    <property type="entry name" value="AB_hydrolase_1"/>
</dbReference>
<dbReference type="GO" id="GO:0016787">
    <property type="term" value="F:hydrolase activity"/>
    <property type="evidence" value="ECO:0007669"/>
    <property type="project" value="UniProtKB-KW"/>
</dbReference>
<reference evidence="3 5" key="2">
    <citation type="submission" date="2016-10" db="EMBL/GenBank/DDBJ databases">
        <authorList>
            <person name="Varghese N."/>
            <person name="Submissions S."/>
        </authorList>
    </citation>
    <scope>NUCLEOTIDE SEQUENCE [LARGE SCALE GENOMIC DNA]</scope>
    <source>
        <strain evidence="3 5">DSM 6083</strain>
    </source>
</reference>
<dbReference type="EMBL" id="FNHO01000003">
    <property type="protein sequence ID" value="SDM22298.1"/>
    <property type="molecule type" value="Genomic_DNA"/>
</dbReference>
<sequence>MSQRIFFAHANGFPCATYGKMFDALAPDFEVTHIGLHGHDPLFPVDDNWTNLVEELAQRLSRLDQPVWGVGHSMGGILHYHTALRHPELYRGVVMLDSPVPTWFDQTVIWLAKRLGFIDRLTPAGRTLGRRERFDDRQQARDYFADKALFRDFDPECLDAYVEHGLTEDEQGLRLRFDPETEIRIYRSVPHLTPGWPPTLQVPVAMVRGEKSNVVMPHHSYLLRLMPHGRALSVPGGHMFPFERPLETAGVLRQLLGEWSEASLRGRFA</sequence>
<evidence type="ECO:0000313" key="3">
    <source>
        <dbReference type="EMBL" id="SDM22298.1"/>
    </source>
</evidence>
<dbReference type="RefSeq" id="WP_043219758.1">
    <property type="nucleotide sequence ID" value="NZ_CP007511.1"/>
</dbReference>
<dbReference type="KEGG" id="pbm:CL52_08400"/>
<dbReference type="EMBL" id="CP007511">
    <property type="protein sequence ID" value="AJE15068.1"/>
    <property type="molecule type" value="Genomic_DNA"/>
</dbReference>
<dbReference type="PANTHER" id="PTHR43194:SF2">
    <property type="entry name" value="PEROXISOMAL MEMBRANE PROTEIN LPX1"/>
    <property type="match status" value="1"/>
</dbReference>
<dbReference type="InterPro" id="IPR050228">
    <property type="entry name" value="Carboxylesterase_BioH"/>
</dbReference>
<keyword evidence="2" id="KW-0378">Hydrolase</keyword>
<organism evidence="2 4">
    <name type="scientific">Stutzerimonas balearica DSM 6083</name>
    <dbReference type="NCBI Taxonomy" id="1123016"/>
    <lineage>
        <taxon>Bacteria</taxon>
        <taxon>Pseudomonadati</taxon>
        <taxon>Pseudomonadota</taxon>
        <taxon>Gammaproteobacteria</taxon>
        <taxon>Pseudomonadales</taxon>
        <taxon>Pseudomonadaceae</taxon>
        <taxon>Stutzerimonas</taxon>
    </lineage>
</organism>
<feature type="domain" description="AB hydrolase-1" evidence="1">
    <location>
        <begin position="5"/>
        <end position="249"/>
    </location>
</feature>
<dbReference type="Proteomes" id="UP000031271">
    <property type="component" value="Chromosome"/>
</dbReference>
<dbReference type="AlphaFoldDB" id="A0A8D4C682"/>